<dbReference type="EMBL" id="JAQQAF010000008">
    <property type="protein sequence ID" value="KAJ8465749.1"/>
    <property type="molecule type" value="Genomic_DNA"/>
</dbReference>
<evidence type="ECO:0000313" key="1">
    <source>
        <dbReference type="EMBL" id="KAJ8465749.1"/>
    </source>
</evidence>
<accession>A0AAV8Q2S8</accession>
<protein>
    <submittedName>
        <fullName evidence="1">Uncharacterized protein</fullName>
    </submittedName>
</protein>
<gene>
    <name evidence="1" type="ORF">OPV22_028301</name>
</gene>
<name>A0AAV8Q2S8_ENSVE</name>
<organism evidence="1 2">
    <name type="scientific">Ensete ventricosum</name>
    <name type="common">Abyssinian banana</name>
    <name type="synonym">Musa ensete</name>
    <dbReference type="NCBI Taxonomy" id="4639"/>
    <lineage>
        <taxon>Eukaryota</taxon>
        <taxon>Viridiplantae</taxon>
        <taxon>Streptophyta</taxon>
        <taxon>Embryophyta</taxon>
        <taxon>Tracheophyta</taxon>
        <taxon>Spermatophyta</taxon>
        <taxon>Magnoliopsida</taxon>
        <taxon>Liliopsida</taxon>
        <taxon>Zingiberales</taxon>
        <taxon>Musaceae</taxon>
        <taxon>Ensete</taxon>
    </lineage>
</organism>
<reference evidence="1 2" key="1">
    <citation type="submission" date="2022-12" db="EMBL/GenBank/DDBJ databases">
        <title>Chromosome-scale assembly of the Ensete ventricosum genome.</title>
        <authorList>
            <person name="Dussert Y."/>
            <person name="Stocks J."/>
            <person name="Wendawek A."/>
            <person name="Woldeyes F."/>
            <person name="Nichols R.A."/>
            <person name="Borrell J.S."/>
        </authorList>
    </citation>
    <scope>NUCLEOTIDE SEQUENCE [LARGE SCALE GENOMIC DNA]</scope>
    <source>
        <strain evidence="2">cv. Maze</strain>
        <tissue evidence="1">Seeds</tissue>
    </source>
</reference>
<evidence type="ECO:0000313" key="2">
    <source>
        <dbReference type="Proteomes" id="UP001222027"/>
    </source>
</evidence>
<sequence>MSRLVIRTIALDPSRRLHPYATAKAKCYCCSKVVNRLGYFSLVYLQGTDCDIPKLLLISEELNAEYQRNYVISPSQCRLVFMLGVEIPRSLKVPTAFFSGRHANQNSRKSTRCLITISVVCSLGNLIAKIIWVETREGKAVAHPQNCVLALDLVFYQVLLEVAL</sequence>
<proteinExistence type="predicted"/>
<comment type="caution">
    <text evidence="1">The sequence shown here is derived from an EMBL/GenBank/DDBJ whole genome shotgun (WGS) entry which is preliminary data.</text>
</comment>
<dbReference type="Proteomes" id="UP001222027">
    <property type="component" value="Unassembled WGS sequence"/>
</dbReference>
<dbReference type="AlphaFoldDB" id="A0AAV8Q2S8"/>
<keyword evidence="2" id="KW-1185">Reference proteome</keyword>